<feature type="transmembrane region" description="Helical" evidence="1">
    <location>
        <begin position="173"/>
        <end position="194"/>
    </location>
</feature>
<proteinExistence type="predicted"/>
<dbReference type="AlphaFoldDB" id="A0A401WF18"/>
<feature type="transmembrane region" description="Helical" evidence="1">
    <location>
        <begin position="144"/>
        <end position="166"/>
    </location>
</feature>
<accession>A0A401WF18</accession>
<feature type="transmembrane region" description="Helical" evidence="1">
    <location>
        <begin position="222"/>
        <end position="243"/>
    </location>
</feature>
<dbReference type="Proteomes" id="UP000286746">
    <property type="component" value="Unassembled WGS sequence"/>
</dbReference>
<keyword evidence="1" id="KW-1133">Transmembrane helix</keyword>
<dbReference type="EMBL" id="BHZD01000001">
    <property type="protein sequence ID" value="GCD47933.1"/>
    <property type="molecule type" value="Genomic_DNA"/>
</dbReference>
<evidence type="ECO:0000313" key="2">
    <source>
        <dbReference type="EMBL" id="GCD47933.1"/>
    </source>
</evidence>
<gene>
    <name evidence="2" type="ORF">GKJPGBOP_07728</name>
</gene>
<dbReference type="RefSeq" id="WP_125057942.1">
    <property type="nucleotide sequence ID" value="NZ_BHZD01000001.1"/>
</dbReference>
<keyword evidence="1" id="KW-0472">Membrane</keyword>
<comment type="caution">
    <text evidence="2">The sequence shown here is derived from an EMBL/GenBank/DDBJ whole genome shotgun (WGS) entry which is preliminary data.</text>
</comment>
<keyword evidence="1" id="KW-0812">Transmembrane</keyword>
<reference evidence="2 3" key="1">
    <citation type="submission" date="2018-11" db="EMBL/GenBank/DDBJ databases">
        <title>Whole genome sequence of Streptomyces paromomycinus NBRC 15454(T).</title>
        <authorList>
            <person name="Komaki H."/>
            <person name="Tamura T."/>
        </authorList>
    </citation>
    <scope>NUCLEOTIDE SEQUENCE [LARGE SCALE GENOMIC DNA]</scope>
    <source>
        <strain evidence="2 3">NBRC 15454</strain>
    </source>
</reference>
<name>A0A401WF18_STREY</name>
<sequence>MRPYPAAFAEMLHCTLLGQLRNRMALLLAVAFIPAWIAVARLCASDREVRFSLDSLGTRAVSQASHVSQVVNALAAVTLVTGFVTFMETFKAGEMDRRLLLAGYPRVPMLLAKVTAVAIIAALLALYTVTVLGASVPVRQWGPVALGLLGAGLAYGGIGLLLGSLVRGELEGFFLVIMLSLVDTGLQNPVFTVVDLSGLEVLPLYGANQLTLAAAFTSGTPWSHSLLSLAWAAATSAAALLVFHVRTRSHCAVGAAATGVPAPVTAAGPPEAAVRASLRRSR</sequence>
<organism evidence="2 3">
    <name type="scientific">Streptomyces paromomycinus</name>
    <name type="common">Streptomyces rimosus subsp. paromomycinus</name>
    <dbReference type="NCBI Taxonomy" id="92743"/>
    <lineage>
        <taxon>Bacteria</taxon>
        <taxon>Bacillati</taxon>
        <taxon>Actinomycetota</taxon>
        <taxon>Actinomycetes</taxon>
        <taxon>Kitasatosporales</taxon>
        <taxon>Streptomycetaceae</taxon>
        <taxon>Streptomyces</taxon>
    </lineage>
</organism>
<feature type="transmembrane region" description="Helical" evidence="1">
    <location>
        <begin position="69"/>
        <end position="90"/>
    </location>
</feature>
<evidence type="ECO:0000256" key="1">
    <source>
        <dbReference type="SAM" id="Phobius"/>
    </source>
</evidence>
<evidence type="ECO:0000313" key="3">
    <source>
        <dbReference type="Proteomes" id="UP000286746"/>
    </source>
</evidence>
<keyword evidence="3" id="KW-1185">Reference proteome</keyword>
<protein>
    <submittedName>
        <fullName evidence="2">Uncharacterized protein</fullName>
    </submittedName>
</protein>
<feature type="transmembrane region" description="Helical" evidence="1">
    <location>
        <begin position="110"/>
        <end position="132"/>
    </location>
</feature>